<name>A0A9W6ZLM7_9STRA</name>
<keyword evidence="2" id="KW-1133">Transmembrane helix</keyword>
<protein>
    <submittedName>
        <fullName evidence="3">Uncharacterized protein</fullName>
    </submittedName>
</protein>
<evidence type="ECO:0000313" key="4">
    <source>
        <dbReference type="Proteomes" id="UP001165082"/>
    </source>
</evidence>
<comment type="caution">
    <text evidence="3">The sequence shown here is derived from an EMBL/GenBank/DDBJ whole genome shotgun (WGS) entry which is preliminary data.</text>
</comment>
<dbReference type="Proteomes" id="UP001165082">
    <property type="component" value="Unassembled WGS sequence"/>
</dbReference>
<proteinExistence type="predicted"/>
<feature type="region of interest" description="Disordered" evidence="1">
    <location>
        <begin position="1"/>
        <end position="20"/>
    </location>
</feature>
<reference evidence="3" key="1">
    <citation type="submission" date="2022-07" db="EMBL/GenBank/DDBJ databases">
        <title>Genome analysis of Parmales, a sister group of diatoms, reveals the evolutionary specialization of diatoms from phago-mixotrophs to photoautotrophs.</title>
        <authorList>
            <person name="Ban H."/>
            <person name="Sato S."/>
            <person name="Yoshikawa S."/>
            <person name="Kazumasa Y."/>
            <person name="Nakamura Y."/>
            <person name="Ichinomiya M."/>
            <person name="Saitoh K."/>
            <person name="Sato N."/>
            <person name="Blanc-Mathieu R."/>
            <person name="Endo H."/>
            <person name="Kuwata A."/>
            <person name="Ogata H."/>
        </authorList>
    </citation>
    <scope>NUCLEOTIDE SEQUENCE</scope>
</reference>
<evidence type="ECO:0000256" key="1">
    <source>
        <dbReference type="SAM" id="MobiDB-lite"/>
    </source>
</evidence>
<keyword evidence="2" id="KW-0472">Membrane</keyword>
<keyword evidence="4" id="KW-1185">Reference proteome</keyword>
<organism evidence="3 4">
    <name type="scientific">Triparma retinervis</name>
    <dbReference type="NCBI Taxonomy" id="2557542"/>
    <lineage>
        <taxon>Eukaryota</taxon>
        <taxon>Sar</taxon>
        <taxon>Stramenopiles</taxon>
        <taxon>Ochrophyta</taxon>
        <taxon>Bolidophyceae</taxon>
        <taxon>Parmales</taxon>
        <taxon>Triparmaceae</taxon>
        <taxon>Triparma</taxon>
    </lineage>
</organism>
<dbReference type="EMBL" id="BRXZ01003412">
    <property type="protein sequence ID" value="GMH54281.1"/>
    <property type="molecule type" value="Genomic_DNA"/>
</dbReference>
<accession>A0A9W6ZLM7</accession>
<dbReference type="AlphaFoldDB" id="A0A9W6ZLM7"/>
<sequence length="175" mass="18572">MGLYHDDTPEGDDISGSDTVDVNVEEEAIKSFRALINDNSGSITKVGGKEVYTYAPTPAPPPPSALRSLTSPGPKASGAREVKVPLLGTLPLDGGLLLVAPAAAIGVLGVLTGLYIAVNSRDDLATSLKSAELFPTKTETTRGARKCRGLCYDQKEDLEQKAERIRERGALEIFF</sequence>
<evidence type="ECO:0000256" key="2">
    <source>
        <dbReference type="SAM" id="Phobius"/>
    </source>
</evidence>
<feature type="transmembrane region" description="Helical" evidence="2">
    <location>
        <begin position="95"/>
        <end position="118"/>
    </location>
</feature>
<evidence type="ECO:0000313" key="3">
    <source>
        <dbReference type="EMBL" id="GMH54281.1"/>
    </source>
</evidence>
<keyword evidence="2" id="KW-0812">Transmembrane</keyword>
<feature type="region of interest" description="Disordered" evidence="1">
    <location>
        <begin position="55"/>
        <end position="77"/>
    </location>
</feature>
<gene>
    <name evidence="3" type="ORF">TrRE_jg1295</name>
</gene>